<sequence>IFWLMGLDYNLAITFLTPTHIIIVVGGTIILPIISVYFFNTFYDKFGISGY</sequence>
<dbReference type="AlphaFoldDB" id="X1FVL7"/>
<keyword evidence="1" id="KW-0472">Membrane</keyword>
<accession>X1FVL7</accession>
<dbReference type="EMBL" id="BARU01013136">
    <property type="protein sequence ID" value="GAH33379.1"/>
    <property type="molecule type" value="Genomic_DNA"/>
</dbReference>
<evidence type="ECO:0000313" key="2">
    <source>
        <dbReference type="EMBL" id="GAH33379.1"/>
    </source>
</evidence>
<keyword evidence="1" id="KW-1133">Transmembrane helix</keyword>
<reference evidence="2" key="1">
    <citation type="journal article" date="2014" name="Front. Microbiol.">
        <title>High frequency of phylogenetically diverse reductive dehalogenase-homologous genes in deep subseafloor sedimentary metagenomes.</title>
        <authorList>
            <person name="Kawai M."/>
            <person name="Futagami T."/>
            <person name="Toyoda A."/>
            <person name="Takaki Y."/>
            <person name="Nishi S."/>
            <person name="Hori S."/>
            <person name="Arai W."/>
            <person name="Tsubouchi T."/>
            <person name="Morono Y."/>
            <person name="Uchiyama I."/>
            <person name="Ito T."/>
            <person name="Fujiyama A."/>
            <person name="Inagaki F."/>
            <person name="Takami H."/>
        </authorList>
    </citation>
    <scope>NUCLEOTIDE SEQUENCE</scope>
    <source>
        <strain evidence="2">Expedition CK06-06</strain>
    </source>
</reference>
<proteinExistence type="predicted"/>
<gene>
    <name evidence="2" type="ORF">S03H2_23887</name>
</gene>
<keyword evidence="1" id="KW-0812">Transmembrane</keyword>
<protein>
    <submittedName>
        <fullName evidence="2">Uncharacterized protein</fullName>
    </submittedName>
</protein>
<feature type="non-terminal residue" evidence="2">
    <location>
        <position position="1"/>
    </location>
</feature>
<evidence type="ECO:0000256" key="1">
    <source>
        <dbReference type="SAM" id="Phobius"/>
    </source>
</evidence>
<name>X1FVL7_9ZZZZ</name>
<comment type="caution">
    <text evidence="2">The sequence shown here is derived from an EMBL/GenBank/DDBJ whole genome shotgun (WGS) entry which is preliminary data.</text>
</comment>
<feature type="transmembrane region" description="Helical" evidence="1">
    <location>
        <begin position="20"/>
        <end position="39"/>
    </location>
</feature>
<organism evidence="2">
    <name type="scientific">marine sediment metagenome</name>
    <dbReference type="NCBI Taxonomy" id="412755"/>
    <lineage>
        <taxon>unclassified sequences</taxon>
        <taxon>metagenomes</taxon>
        <taxon>ecological metagenomes</taxon>
    </lineage>
</organism>